<gene>
    <name evidence="2" type="ORF">KIPB_013083</name>
</gene>
<organism evidence="2 3">
    <name type="scientific">Kipferlia bialata</name>
    <dbReference type="NCBI Taxonomy" id="797122"/>
    <lineage>
        <taxon>Eukaryota</taxon>
        <taxon>Metamonada</taxon>
        <taxon>Carpediemonas-like organisms</taxon>
        <taxon>Kipferlia</taxon>
    </lineage>
</organism>
<comment type="caution">
    <text evidence="2">The sequence shown here is derived from an EMBL/GenBank/DDBJ whole genome shotgun (WGS) entry which is preliminary data.</text>
</comment>
<dbReference type="Proteomes" id="UP000265618">
    <property type="component" value="Unassembled WGS sequence"/>
</dbReference>
<reference evidence="2 3" key="1">
    <citation type="journal article" date="2018" name="PLoS ONE">
        <title>The draft genome of Kipferlia bialata reveals reductive genome evolution in fornicate parasites.</title>
        <authorList>
            <person name="Tanifuji G."/>
            <person name="Takabayashi S."/>
            <person name="Kume K."/>
            <person name="Takagi M."/>
            <person name="Nakayama T."/>
            <person name="Kamikawa R."/>
            <person name="Inagaki Y."/>
            <person name="Hashimoto T."/>
        </authorList>
    </citation>
    <scope>NUCLEOTIDE SEQUENCE [LARGE SCALE GENOMIC DNA]</scope>
    <source>
        <strain evidence="2">NY0173</strain>
    </source>
</reference>
<keyword evidence="3" id="KW-1185">Reference proteome</keyword>
<dbReference type="AlphaFoldDB" id="A0A9K3D7E8"/>
<proteinExistence type="predicted"/>
<accession>A0A9K3D7E8</accession>
<evidence type="ECO:0000256" key="1">
    <source>
        <dbReference type="SAM" id="MobiDB-lite"/>
    </source>
</evidence>
<name>A0A9K3D7E8_9EUKA</name>
<feature type="region of interest" description="Disordered" evidence="1">
    <location>
        <begin position="1"/>
        <end position="22"/>
    </location>
</feature>
<sequence length="53" mass="5751">MDTPYQLFRDTYTDPSGSSPDEIPGAPVHNVMPGDTLPTVYGLPPSDVMMVIQ</sequence>
<feature type="non-terminal residue" evidence="2">
    <location>
        <position position="1"/>
    </location>
</feature>
<dbReference type="EMBL" id="BDIP01006049">
    <property type="protein sequence ID" value="GIQ90331.1"/>
    <property type="molecule type" value="Genomic_DNA"/>
</dbReference>
<evidence type="ECO:0000313" key="3">
    <source>
        <dbReference type="Proteomes" id="UP000265618"/>
    </source>
</evidence>
<evidence type="ECO:0000313" key="2">
    <source>
        <dbReference type="EMBL" id="GIQ90331.1"/>
    </source>
</evidence>
<protein>
    <submittedName>
        <fullName evidence="2">Uncharacterized protein</fullName>
    </submittedName>
</protein>